<evidence type="ECO:0000313" key="3">
    <source>
        <dbReference type="Proteomes" id="UP000465112"/>
    </source>
</evidence>
<accession>A0A6A5FGB0</accession>
<dbReference type="Proteomes" id="UP000465112">
    <property type="component" value="Chromosome 4"/>
</dbReference>
<proteinExistence type="predicted"/>
<organism evidence="2 3">
    <name type="scientific">Perca fluviatilis</name>
    <name type="common">European perch</name>
    <dbReference type="NCBI Taxonomy" id="8168"/>
    <lineage>
        <taxon>Eukaryota</taxon>
        <taxon>Metazoa</taxon>
        <taxon>Chordata</taxon>
        <taxon>Craniata</taxon>
        <taxon>Vertebrata</taxon>
        <taxon>Euteleostomi</taxon>
        <taxon>Actinopterygii</taxon>
        <taxon>Neopterygii</taxon>
        <taxon>Teleostei</taxon>
        <taxon>Neoteleostei</taxon>
        <taxon>Acanthomorphata</taxon>
        <taxon>Eupercaria</taxon>
        <taxon>Perciformes</taxon>
        <taxon>Percoidei</taxon>
        <taxon>Percidae</taxon>
        <taxon>Percinae</taxon>
        <taxon>Perca</taxon>
    </lineage>
</organism>
<name>A0A6A5FGB0_PERFL</name>
<evidence type="ECO:0000313" key="2">
    <source>
        <dbReference type="EMBL" id="KAF1391908.1"/>
    </source>
</evidence>
<keyword evidence="3" id="KW-1185">Reference proteome</keyword>
<comment type="caution">
    <text evidence="2">The sequence shown here is derived from an EMBL/GenBank/DDBJ whole genome shotgun (WGS) entry which is preliminary data.</text>
</comment>
<sequence>MRTNHAEASEEARGCSTKGRPEVKEGGREIQRRHETARHSAADAEASLFTPWTSPTIEDTKARGIQSPTVCSV</sequence>
<gene>
    <name evidence="2" type="ORF">PFLUV_G00046940</name>
</gene>
<feature type="compositionally biased region" description="Basic and acidic residues" evidence="1">
    <location>
        <begin position="1"/>
        <end position="42"/>
    </location>
</feature>
<reference evidence="2 3" key="1">
    <citation type="submission" date="2019-06" db="EMBL/GenBank/DDBJ databases">
        <title>A chromosome-scale genome assembly of the European perch, Perca fluviatilis.</title>
        <authorList>
            <person name="Roques C."/>
            <person name="Zahm M."/>
            <person name="Cabau C."/>
            <person name="Klopp C."/>
            <person name="Bouchez O."/>
            <person name="Donnadieu C."/>
            <person name="Kuhl H."/>
            <person name="Gislard M."/>
            <person name="Guendouz S."/>
            <person name="Journot L."/>
            <person name="Haffray P."/>
            <person name="Bestin A."/>
            <person name="Morvezen R."/>
            <person name="Feron R."/>
            <person name="Wen M."/>
            <person name="Jouanno E."/>
            <person name="Herpin A."/>
            <person name="Schartl M."/>
            <person name="Postlethwait J."/>
            <person name="Schaerlinger B."/>
            <person name="Chardard D."/>
            <person name="Lecocq T."/>
            <person name="Poncet C."/>
            <person name="Jaffrelo L."/>
            <person name="Lampietro C."/>
            <person name="Guiguen Y."/>
        </authorList>
    </citation>
    <scope>NUCLEOTIDE SEQUENCE [LARGE SCALE GENOMIC DNA]</scope>
    <source>
        <tissue evidence="2">Blood</tissue>
    </source>
</reference>
<evidence type="ECO:0000256" key="1">
    <source>
        <dbReference type="SAM" id="MobiDB-lite"/>
    </source>
</evidence>
<feature type="region of interest" description="Disordered" evidence="1">
    <location>
        <begin position="1"/>
        <end position="55"/>
    </location>
</feature>
<dbReference type="EMBL" id="VHII01000004">
    <property type="protein sequence ID" value="KAF1391908.1"/>
    <property type="molecule type" value="Genomic_DNA"/>
</dbReference>
<dbReference type="AlphaFoldDB" id="A0A6A5FGB0"/>
<protein>
    <submittedName>
        <fullName evidence="2">Uncharacterized protein</fullName>
    </submittedName>
</protein>